<dbReference type="PANTHER" id="PTHR30004">
    <property type="entry name" value="4-HYDROXYTHREONINE-4-PHOSPHATE DEHYDROGENASE"/>
    <property type="match status" value="1"/>
</dbReference>
<accession>A0ABV0BL37</accession>
<keyword evidence="5" id="KW-1185">Reference proteome</keyword>
<comment type="caution">
    <text evidence="4">The sequence shown here is derived from an EMBL/GenBank/DDBJ whole genome shotgun (WGS) entry which is preliminary data.</text>
</comment>
<keyword evidence="2 4" id="KW-0560">Oxidoreductase</keyword>
<evidence type="ECO:0000313" key="4">
    <source>
        <dbReference type="EMBL" id="MEN3930532.1"/>
    </source>
</evidence>
<evidence type="ECO:0000256" key="2">
    <source>
        <dbReference type="ARBA" id="ARBA00023002"/>
    </source>
</evidence>
<reference evidence="4 5" key="1">
    <citation type="submission" date="2024-04" db="EMBL/GenBank/DDBJ databases">
        <title>A novel species isolated from cricket.</title>
        <authorList>
            <person name="Wang H.-C."/>
        </authorList>
    </citation>
    <scope>NUCLEOTIDE SEQUENCE [LARGE SCALE GENOMIC DNA]</scope>
    <source>
        <strain evidence="4 5">WL0021</strain>
    </source>
</reference>
<proteinExistence type="predicted"/>
<dbReference type="GO" id="GO:0050570">
    <property type="term" value="F:4-hydroxythreonine-4-phosphate dehydrogenase activity"/>
    <property type="evidence" value="ECO:0007669"/>
    <property type="project" value="UniProtKB-EC"/>
</dbReference>
<evidence type="ECO:0000256" key="3">
    <source>
        <dbReference type="ARBA" id="ARBA00023027"/>
    </source>
</evidence>
<dbReference type="PANTHER" id="PTHR30004:SF6">
    <property type="entry name" value="D-THREONATE 4-PHOSPHATE DEHYDROGENASE"/>
    <property type="match status" value="1"/>
</dbReference>
<keyword evidence="3" id="KW-0520">NAD</keyword>
<dbReference type="Pfam" id="PF04166">
    <property type="entry name" value="PdxA"/>
    <property type="match status" value="1"/>
</dbReference>
<keyword evidence="1" id="KW-0479">Metal-binding</keyword>
<dbReference type="Proteomes" id="UP001418637">
    <property type="component" value="Unassembled WGS sequence"/>
</dbReference>
<evidence type="ECO:0000256" key="1">
    <source>
        <dbReference type="ARBA" id="ARBA00022723"/>
    </source>
</evidence>
<gene>
    <name evidence="4" type="primary">pdxA</name>
    <name evidence="4" type="ORF">WJT86_05570</name>
</gene>
<sequence length="340" mass="36494">MSGSETKPLLITQGDPAGVGLELTLKAWQHREKFALSPFALVADPSHLASLVQHLQWDVPIREVSENTILSTFDQALPVIPLNSKVRARPGHPDPATALSTLESIETSVALALAGKISGIVTNPVAKYVLLEAGFQHRGSDEFITTLVEKHLNKPVRSVLLLWSDLLSVVPVTTDVPLTDVPLCLTSELIVNTASIVAKDLVKRFGINRPRLAITGLNPHAGENGGLGTEDRDIIAPAITLLRRRNIDARGPYSADSLFHERARSGYDAALAMYHDQALIPIRTLAVDSAVNVTLGLPLVRVAPSHGTAFDIAGRGTANAYNLISAIRLAAKLVKTENIN</sequence>
<dbReference type="EMBL" id="JBBYXI010000002">
    <property type="protein sequence ID" value="MEN3930532.1"/>
    <property type="molecule type" value="Genomic_DNA"/>
</dbReference>
<protein>
    <submittedName>
        <fullName evidence="4">4-hydroxythreonine-4-phosphate dehydrogenase PdxA</fullName>
        <ecNumber evidence="4">1.1.1.262</ecNumber>
    </submittedName>
</protein>
<dbReference type="NCBIfam" id="NF003699">
    <property type="entry name" value="PRK05312.1"/>
    <property type="match status" value="1"/>
</dbReference>
<organism evidence="4 5">
    <name type="scientific">Hohaiivirga grylli</name>
    <dbReference type="NCBI Taxonomy" id="3133970"/>
    <lineage>
        <taxon>Bacteria</taxon>
        <taxon>Pseudomonadati</taxon>
        <taxon>Pseudomonadota</taxon>
        <taxon>Alphaproteobacteria</taxon>
        <taxon>Hyphomicrobiales</taxon>
        <taxon>Methylobacteriaceae</taxon>
        <taxon>Hohaiivirga</taxon>
    </lineage>
</organism>
<dbReference type="NCBIfam" id="TIGR00557">
    <property type="entry name" value="pdxA"/>
    <property type="match status" value="1"/>
</dbReference>
<dbReference type="RefSeq" id="WP_346336537.1">
    <property type="nucleotide sequence ID" value="NZ_JBBYXI010000002.1"/>
</dbReference>
<dbReference type="EC" id="1.1.1.262" evidence="4"/>
<dbReference type="Gene3D" id="3.40.718.10">
    <property type="entry name" value="Isopropylmalate Dehydrogenase"/>
    <property type="match status" value="1"/>
</dbReference>
<name>A0ABV0BL37_9HYPH</name>
<evidence type="ECO:0000313" key="5">
    <source>
        <dbReference type="Proteomes" id="UP001418637"/>
    </source>
</evidence>
<dbReference type="InterPro" id="IPR005255">
    <property type="entry name" value="PdxA_fam"/>
</dbReference>
<dbReference type="SUPFAM" id="SSF53659">
    <property type="entry name" value="Isocitrate/Isopropylmalate dehydrogenase-like"/>
    <property type="match status" value="1"/>
</dbReference>